<protein>
    <submittedName>
        <fullName evidence="2">Uncharacterized protein</fullName>
    </submittedName>
</protein>
<gene>
    <name evidence="2" type="ORF">EB796_025296</name>
</gene>
<keyword evidence="3" id="KW-1185">Reference proteome</keyword>
<feature type="region of interest" description="Disordered" evidence="1">
    <location>
        <begin position="131"/>
        <end position="299"/>
    </location>
</feature>
<dbReference type="AlphaFoldDB" id="A0A7J7IR34"/>
<feature type="compositionally biased region" description="Polar residues" evidence="1">
    <location>
        <begin position="131"/>
        <end position="151"/>
    </location>
</feature>
<organism evidence="2 3">
    <name type="scientific">Bugula neritina</name>
    <name type="common">Brown bryozoan</name>
    <name type="synonym">Sertularia neritina</name>
    <dbReference type="NCBI Taxonomy" id="10212"/>
    <lineage>
        <taxon>Eukaryota</taxon>
        <taxon>Metazoa</taxon>
        <taxon>Spiralia</taxon>
        <taxon>Lophotrochozoa</taxon>
        <taxon>Bryozoa</taxon>
        <taxon>Gymnolaemata</taxon>
        <taxon>Cheilostomatida</taxon>
        <taxon>Flustrina</taxon>
        <taxon>Buguloidea</taxon>
        <taxon>Bugulidae</taxon>
        <taxon>Bugula</taxon>
    </lineage>
</organism>
<evidence type="ECO:0000256" key="1">
    <source>
        <dbReference type="SAM" id="MobiDB-lite"/>
    </source>
</evidence>
<proteinExistence type="predicted"/>
<dbReference type="EMBL" id="VXIV02003545">
    <property type="protein sequence ID" value="KAF6016412.1"/>
    <property type="molecule type" value="Genomic_DNA"/>
</dbReference>
<comment type="caution">
    <text evidence="2">The sequence shown here is derived from an EMBL/GenBank/DDBJ whole genome shotgun (WGS) entry which is preliminary data.</text>
</comment>
<name>A0A7J7IR34_BUGNE</name>
<evidence type="ECO:0000313" key="3">
    <source>
        <dbReference type="Proteomes" id="UP000593567"/>
    </source>
</evidence>
<sequence length="332" mass="37035">MRISCADDGKPFGGYRLKSFSVTVYTSASPKVSCDSRQPFSPKHVCVEDHVSVKQRVSALKSEISKQCADKTGCFIRLPSTELLQCGDKSYFYGIEVLFQCSVTPQSFSVMKAYQPSKKLPSILRQRRSVASYNFDSQQGKKSPGSYQNLKYGNKHDSRQNGLDLNSRQNGLDLNSRQNGLDLNSRQNGLDLNSRQNGLDLNSRQNGLDLNSRQQHGGNLVNSHQDLNSRQQKSRNDWDSKETNKKDFNSYEKYSKGGDTSRNSPDDSFEQRRGFGKGTRSRGRGRGGRRFISSYTRDGRPVYSDKLGHSSASSTSAMFTTVLASVLLSLVA</sequence>
<feature type="compositionally biased region" description="Basic residues" evidence="1">
    <location>
        <begin position="279"/>
        <end position="289"/>
    </location>
</feature>
<feature type="compositionally biased region" description="Basic and acidic residues" evidence="1">
    <location>
        <begin position="234"/>
        <end position="256"/>
    </location>
</feature>
<evidence type="ECO:0000313" key="2">
    <source>
        <dbReference type="EMBL" id="KAF6016412.1"/>
    </source>
</evidence>
<accession>A0A7J7IR34</accession>
<feature type="compositionally biased region" description="Polar residues" evidence="1">
    <location>
        <begin position="160"/>
        <end position="231"/>
    </location>
</feature>
<dbReference type="Proteomes" id="UP000593567">
    <property type="component" value="Unassembled WGS sequence"/>
</dbReference>
<reference evidence="2" key="1">
    <citation type="submission" date="2020-06" db="EMBL/GenBank/DDBJ databases">
        <title>Draft genome of Bugula neritina, a colonial animal packing powerful symbionts and potential medicines.</title>
        <authorList>
            <person name="Rayko M."/>
        </authorList>
    </citation>
    <scope>NUCLEOTIDE SEQUENCE [LARGE SCALE GENOMIC DNA]</scope>
    <source>
        <strain evidence="2">Kwan_BN1</strain>
    </source>
</reference>